<gene>
    <name evidence="2" type="ORF">FRX31_014389</name>
</gene>
<comment type="caution">
    <text evidence="2">The sequence shown here is derived from an EMBL/GenBank/DDBJ whole genome shotgun (WGS) entry which is preliminary data.</text>
</comment>
<evidence type="ECO:0000313" key="3">
    <source>
        <dbReference type="Proteomes" id="UP000554482"/>
    </source>
</evidence>
<proteinExistence type="predicted"/>
<name>A0A7J6WGD2_THATH</name>
<evidence type="ECO:0000256" key="1">
    <source>
        <dbReference type="SAM" id="MobiDB-lite"/>
    </source>
</evidence>
<feature type="compositionally biased region" description="Basic and acidic residues" evidence="1">
    <location>
        <begin position="85"/>
        <end position="94"/>
    </location>
</feature>
<accession>A0A7J6WGD2</accession>
<dbReference type="EMBL" id="JABWDY010016548">
    <property type="protein sequence ID" value="KAF5196023.1"/>
    <property type="molecule type" value="Genomic_DNA"/>
</dbReference>
<evidence type="ECO:0000313" key="2">
    <source>
        <dbReference type="EMBL" id="KAF5196023.1"/>
    </source>
</evidence>
<feature type="compositionally biased region" description="Acidic residues" evidence="1">
    <location>
        <begin position="66"/>
        <end position="84"/>
    </location>
</feature>
<keyword evidence="3" id="KW-1185">Reference proteome</keyword>
<protein>
    <submittedName>
        <fullName evidence="2">Uncharacterized protein</fullName>
    </submittedName>
</protein>
<reference evidence="2 3" key="1">
    <citation type="submission" date="2020-06" db="EMBL/GenBank/DDBJ databases">
        <title>Transcriptomic and genomic resources for Thalictrum thalictroides and T. hernandezii: Facilitating candidate gene discovery in an emerging model plant lineage.</title>
        <authorList>
            <person name="Arias T."/>
            <person name="Riano-Pachon D.M."/>
            <person name="Di Stilio V.S."/>
        </authorList>
    </citation>
    <scope>NUCLEOTIDE SEQUENCE [LARGE SCALE GENOMIC DNA]</scope>
    <source>
        <strain evidence="3">cv. WT478/WT964</strain>
        <tissue evidence="2">Leaves</tissue>
    </source>
</reference>
<feature type="compositionally biased region" description="Basic and acidic residues" evidence="1">
    <location>
        <begin position="1"/>
        <end position="23"/>
    </location>
</feature>
<feature type="region of interest" description="Disordered" evidence="1">
    <location>
        <begin position="1"/>
        <end position="115"/>
    </location>
</feature>
<dbReference type="AlphaFoldDB" id="A0A7J6WGD2"/>
<dbReference type="Proteomes" id="UP000554482">
    <property type="component" value="Unassembled WGS sequence"/>
</dbReference>
<sequence length="115" mass="12327">MAELKLEENGDGEHAAGLVKEDDTIIQNSAKSREVVSDVEDSNSSSTSKSETKGDDSSTSSSSLSSEEDADGDEEREMDVAVEEGEIKDFDPKETLIGSDEAGPALSFSRPYSRF</sequence>
<organism evidence="2 3">
    <name type="scientific">Thalictrum thalictroides</name>
    <name type="common">Rue-anemone</name>
    <name type="synonym">Anemone thalictroides</name>
    <dbReference type="NCBI Taxonomy" id="46969"/>
    <lineage>
        <taxon>Eukaryota</taxon>
        <taxon>Viridiplantae</taxon>
        <taxon>Streptophyta</taxon>
        <taxon>Embryophyta</taxon>
        <taxon>Tracheophyta</taxon>
        <taxon>Spermatophyta</taxon>
        <taxon>Magnoliopsida</taxon>
        <taxon>Ranunculales</taxon>
        <taxon>Ranunculaceae</taxon>
        <taxon>Thalictroideae</taxon>
        <taxon>Thalictrum</taxon>
    </lineage>
</organism>